<reference evidence="2" key="1">
    <citation type="submission" date="2025-02" db="EMBL/GenBank/DDBJ databases">
        <authorList>
            <consortium name="NCBI Genome Project"/>
        </authorList>
    </citation>
    <scope>NUCLEOTIDE SEQUENCE</scope>
</reference>
<organism evidence="2">
    <name type="scientific">Aspergillus niger</name>
    <dbReference type="NCBI Taxonomy" id="5061"/>
    <lineage>
        <taxon>Eukaryota</taxon>
        <taxon>Fungi</taxon>
        <taxon>Dikarya</taxon>
        <taxon>Ascomycota</taxon>
        <taxon>Pezizomycotina</taxon>
        <taxon>Eurotiomycetes</taxon>
        <taxon>Eurotiomycetidae</taxon>
        <taxon>Eurotiales</taxon>
        <taxon>Aspergillaceae</taxon>
        <taxon>Aspergillus</taxon>
        <taxon>Aspergillus subgen. Circumdati</taxon>
    </lineage>
</organism>
<dbReference type="RefSeq" id="XP_059606526.1">
    <property type="nucleotide sequence ID" value="XM_059744663.1"/>
</dbReference>
<protein>
    <submittedName>
        <fullName evidence="2">Uncharacterized protein</fullName>
    </submittedName>
</protein>
<accession>A0AAJ8C1X7</accession>
<gene>
    <name evidence="2" type="ORF">An15g04560</name>
</gene>
<name>A0AAJ8C1X7_ASPNG</name>
<reference evidence="2" key="2">
    <citation type="submission" date="2025-08" db="UniProtKB">
        <authorList>
            <consortium name="RefSeq"/>
        </authorList>
    </citation>
    <scope>IDENTIFICATION</scope>
</reference>
<dbReference type="GeneID" id="84593200"/>
<sequence length="314" mass="34478">MANSIRTHCIGRVPDGKADGPEWARWSQDRDPCGFDQEENNVPMFRAWTVNSQHKGAKGWRRNWTRSLVNHYYHELAPTYWLEQTWQASCGGHPGLDFSSSPGERQTILGNRCVSSRNGPTRPPNLELPKIPGGTANKKANHMRRTTAASLALQLTMPQIAIENDSSAMGSRQRKSKRLGPRVFWTLCAERKAGSCCPTCKGSGSRTGGTDSAPLACTANGCLTGDKYRAKSHISVTEARTAPLANTGGFKQSKSGINLYRYVLIFFSSQGSVDMIGRLGSWPFTFNLCRQLLANMASPRPGDTAATRRLGGDW</sequence>
<evidence type="ECO:0000256" key="1">
    <source>
        <dbReference type="SAM" id="MobiDB-lite"/>
    </source>
</evidence>
<dbReference type="AlphaFoldDB" id="A0AAJ8C1X7"/>
<dbReference type="VEuPathDB" id="FungiDB:An15g04560"/>
<proteinExistence type="predicted"/>
<dbReference type="KEGG" id="ang:An15g04560"/>
<evidence type="ECO:0000313" key="2">
    <source>
        <dbReference type="RefSeq" id="XP_059606526.1"/>
    </source>
</evidence>
<feature type="region of interest" description="Disordered" evidence="1">
    <location>
        <begin position="112"/>
        <end position="139"/>
    </location>
</feature>